<evidence type="ECO:0000259" key="2">
    <source>
        <dbReference type="SMART" id="SM00363"/>
    </source>
</evidence>
<dbReference type="InterPro" id="IPR002942">
    <property type="entry name" value="S4_RNA-bd"/>
</dbReference>
<proteinExistence type="predicted"/>
<evidence type="ECO:0000313" key="3">
    <source>
        <dbReference type="EMBL" id="GAA3898761.1"/>
    </source>
</evidence>
<sequence length="90" mass="9989">MRIDRYLHCIRLAKSRTLAQAIIAEGRTRIDGKRVEKPSEEIRVGSVIALPLRDQVRVLRVLALPGRRGPPPEARACYEEVGIDEASAAS</sequence>
<evidence type="ECO:0000256" key="1">
    <source>
        <dbReference type="PROSITE-ProRule" id="PRU00182"/>
    </source>
</evidence>
<dbReference type="PROSITE" id="PS50889">
    <property type="entry name" value="S4"/>
    <property type="match status" value="1"/>
</dbReference>
<keyword evidence="1" id="KW-0694">RNA-binding</keyword>
<name>A0ABP7LBR1_9SPHN</name>
<dbReference type="Gene3D" id="3.10.290.10">
    <property type="entry name" value="RNA-binding S4 domain"/>
    <property type="match status" value="1"/>
</dbReference>
<reference evidence="4" key="1">
    <citation type="journal article" date="2019" name="Int. J. Syst. Evol. Microbiol.">
        <title>The Global Catalogue of Microorganisms (GCM) 10K type strain sequencing project: providing services to taxonomists for standard genome sequencing and annotation.</title>
        <authorList>
            <consortium name="The Broad Institute Genomics Platform"/>
            <consortium name="The Broad Institute Genome Sequencing Center for Infectious Disease"/>
            <person name="Wu L."/>
            <person name="Ma J."/>
        </authorList>
    </citation>
    <scope>NUCLEOTIDE SEQUENCE [LARGE SCALE GENOMIC DNA]</scope>
    <source>
        <strain evidence="4">JCM 17543</strain>
    </source>
</reference>
<dbReference type="SUPFAM" id="SSF55174">
    <property type="entry name" value="Alpha-L RNA-binding motif"/>
    <property type="match status" value="1"/>
</dbReference>
<keyword evidence="4" id="KW-1185">Reference proteome</keyword>
<dbReference type="EMBL" id="BAABBM010000001">
    <property type="protein sequence ID" value="GAA3898761.1"/>
    <property type="molecule type" value="Genomic_DNA"/>
</dbReference>
<dbReference type="CDD" id="cd00165">
    <property type="entry name" value="S4"/>
    <property type="match status" value="1"/>
</dbReference>
<gene>
    <name evidence="3" type="ORF">GCM10022276_17120</name>
</gene>
<comment type="caution">
    <text evidence="3">The sequence shown here is derived from an EMBL/GenBank/DDBJ whole genome shotgun (WGS) entry which is preliminary data.</text>
</comment>
<protein>
    <recommendedName>
        <fullName evidence="2">RNA-binding S4 domain-containing protein</fullName>
    </recommendedName>
</protein>
<organism evidence="3 4">
    <name type="scientific">Sphingomonas limnosediminicola</name>
    <dbReference type="NCBI Taxonomy" id="940133"/>
    <lineage>
        <taxon>Bacteria</taxon>
        <taxon>Pseudomonadati</taxon>
        <taxon>Pseudomonadota</taxon>
        <taxon>Alphaproteobacteria</taxon>
        <taxon>Sphingomonadales</taxon>
        <taxon>Sphingomonadaceae</taxon>
        <taxon>Sphingomonas</taxon>
    </lineage>
</organism>
<feature type="domain" description="RNA-binding S4" evidence="2">
    <location>
        <begin position="1"/>
        <end position="67"/>
    </location>
</feature>
<evidence type="ECO:0000313" key="4">
    <source>
        <dbReference type="Proteomes" id="UP001500827"/>
    </source>
</evidence>
<dbReference type="Pfam" id="PF01479">
    <property type="entry name" value="S4"/>
    <property type="match status" value="1"/>
</dbReference>
<dbReference type="InterPro" id="IPR036986">
    <property type="entry name" value="S4_RNA-bd_sf"/>
</dbReference>
<dbReference type="SMART" id="SM00363">
    <property type="entry name" value="S4"/>
    <property type="match status" value="1"/>
</dbReference>
<dbReference type="RefSeq" id="WP_344699260.1">
    <property type="nucleotide sequence ID" value="NZ_BAABBM010000001.1"/>
</dbReference>
<dbReference type="Proteomes" id="UP001500827">
    <property type="component" value="Unassembled WGS sequence"/>
</dbReference>
<accession>A0ABP7LBR1</accession>